<keyword evidence="4 7" id="KW-0812">Transmembrane</keyword>
<organism evidence="9 10">
    <name type="scientific">Lacticaseibacillus yichunensis</name>
    <dbReference type="NCBI Taxonomy" id="2486015"/>
    <lineage>
        <taxon>Bacteria</taxon>
        <taxon>Bacillati</taxon>
        <taxon>Bacillota</taxon>
        <taxon>Bacilli</taxon>
        <taxon>Lactobacillales</taxon>
        <taxon>Lactobacillaceae</taxon>
        <taxon>Lacticaseibacillus</taxon>
    </lineage>
</organism>
<evidence type="ECO:0000256" key="4">
    <source>
        <dbReference type="ARBA" id="ARBA00022692"/>
    </source>
</evidence>
<keyword evidence="6 7" id="KW-0472">Membrane</keyword>
<comment type="similarity">
    <text evidence="2">Belongs to the major facilitator superfamily.</text>
</comment>
<dbReference type="InterPro" id="IPR020846">
    <property type="entry name" value="MFS_dom"/>
</dbReference>
<feature type="transmembrane region" description="Helical" evidence="7">
    <location>
        <begin position="128"/>
        <end position="148"/>
    </location>
</feature>
<evidence type="ECO:0000313" key="10">
    <source>
        <dbReference type="Proteomes" id="UP001597192"/>
    </source>
</evidence>
<feature type="transmembrane region" description="Helical" evidence="7">
    <location>
        <begin position="99"/>
        <end position="121"/>
    </location>
</feature>
<name>A0ABW4CMX8_9LACO</name>
<proteinExistence type="inferred from homology"/>
<dbReference type="SUPFAM" id="SSF103473">
    <property type="entry name" value="MFS general substrate transporter"/>
    <property type="match status" value="1"/>
</dbReference>
<reference evidence="10" key="1">
    <citation type="journal article" date="2019" name="Int. J. Syst. Evol. Microbiol.">
        <title>The Global Catalogue of Microorganisms (GCM) 10K type strain sequencing project: providing services to taxonomists for standard genome sequencing and annotation.</title>
        <authorList>
            <consortium name="The Broad Institute Genomics Platform"/>
            <consortium name="The Broad Institute Genome Sequencing Center for Infectious Disease"/>
            <person name="Wu L."/>
            <person name="Ma J."/>
        </authorList>
    </citation>
    <scope>NUCLEOTIDE SEQUENCE [LARGE SCALE GENOMIC DNA]</scope>
    <source>
        <strain evidence="10">CCM 8947</strain>
    </source>
</reference>
<dbReference type="InterPro" id="IPR036259">
    <property type="entry name" value="MFS_trans_sf"/>
</dbReference>
<dbReference type="Gene3D" id="1.20.1250.20">
    <property type="entry name" value="MFS general substrate transporter like domains"/>
    <property type="match status" value="2"/>
</dbReference>
<comment type="subcellular location">
    <subcellularLocation>
        <location evidence="1">Cell membrane</location>
        <topology evidence="1">Multi-pass membrane protein</topology>
    </subcellularLocation>
</comment>
<feature type="transmembrane region" description="Helical" evidence="7">
    <location>
        <begin position="298"/>
        <end position="317"/>
    </location>
</feature>
<evidence type="ECO:0000256" key="7">
    <source>
        <dbReference type="SAM" id="Phobius"/>
    </source>
</evidence>
<dbReference type="Proteomes" id="UP001597192">
    <property type="component" value="Unassembled WGS sequence"/>
</dbReference>
<evidence type="ECO:0000256" key="2">
    <source>
        <dbReference type="ARBA" id="ARBA00008335"/>
    </source>
</evidence>
<dbReference type="Pfam" id="PF07690">
    <property type="entry name" value="MFS_1"/>
    <property type="match status" value="1"/>
</dbReference>
<keyword evidence="5 7" id="KW-1133">Transmembrane helix</keyword>
<dbReference type="PANTHER" id="PTHR23514:SF3">
    <property type="entry name" value="BYPASS OF STOP CODON PROTEIN 6"/>
    <property type="match status" value="1"/>
</dbReference>
<feature type="transmembrane region" description="Helical" evidence="7">
    <location>
        <begin position="350"/>
        <end position="376"/>
    </location>
</feature>
<sequence length="386" mass="41030">MFSALLAIIYLAFISLGLPDSLIGAGWPVMHTALHVPVAYAGIVTMIISADTIISSLLSDRLTRRFGAGKVTAVSVLTTALALLGFSVATQFWQLCLLAIPYGLGAGAVDAALNNFVALHYPSRTMNWLHACWGIGAAISPYVMGFALTHSLGWHSGYRIIGVIQVALTILLFATLPLWRQKEQAARAHASDSQPLTWRELFGLRGVKEVLLAFFAYCATEQTAALWAASYLVKVRDVSPAAAARFAALYYIGITVGRLLSGLIADRLGDQNMLRLGTGIMLAGIVLILLPVSSALPALAGLVICGLGSGPIYPTIIHETPMNFGAAHSQAVIGIEMAFAYIGTTFMPPLFGFAAGAIGLASYPVFLLVFGLLVLVPTERLNRLTL</sequence>
<dbReference type="RefSeq" id="WP_125697137.1">
    <property type="nucleotide sequence ID" value="NZ_JBHTOG010000002.1"/>
</dbReference>
<dbReference type="EMBL" id="JBHTOG010000002">
    <property type="protein sequence ID" value="MFD1431130.1"/>
    <property type="molecule type" value="Genomic_DNA"/>
</dbReference>
<dbReference type="PROSITE" id="PS50850">
    <property type="entry name" value="MFS"/>
    <property type="match status" value="1"/>
</dbReference>
<feature type="transmembrane region" description="Helical" evidence="7">
    <location>
        <begin position="38"/>
        <end position="59"/>
    </location>
</feature>
<feature type="transmembrane region" description="Helical" evidence="7">
    <location>
        <begin position="160"/>
        <end position="179"/>
    </location>
</feature>
<evidence type="ECO:0000259" key="8">
    <source>
        <dbReference type="PROSITE" id="PS50850"/>
    </source>
</evidence>
<comment type="caution">
    <text evidence="9">The sequence shown here is derived from an EMBL/GenBank/DDBJ whole genome shotgun (WGS) entry which is preliminary data.</text>
</comment>
<dbReference type="PANTHER" id="PTHR23514">
    <property type="entry name" value="BYPASS OF STOP CODON PROTEIN 6"/>
    <property type="match status" value="1"/>
</dbReference>
<feature type="transmembrane region" description="Helical" evidence="7">
    <location>
        <begin position="210"/>
        <end position="230"/>
    </location>
</feature>
<dbReference type="InterPro" id="IPR011701">
    <property type="entry name" value="MFS"/>
</dbReference>
<evidence type="ECO:0000256" key="6">
    <source>
        <dbReference type="ARBA" id="ARBA00023136"/>
    </source>
</evidence>
<evidence type="ECO:0000313" key="9">
    <source>
        <dbReference type="EMBL" id="MFD1431130.1"/>
    </source>
</evidence>
<accession>A0ABW4CMX8</accession>
<feature type="transmembrane region" description="Helical" evidence="7">
    <location>
        <begin position="273"/>
        <end position="292"/>
    </location>
</feature>
<evidence type="ECO:0000256" key="5">
    <source>
        <dbReference type="ARBA" id="ARBA00022989"/>
    </source>
</evidence>
<feature type="transmembrane region" description="Helical" evidence="7">
    <location>
        <begin position="324"/>
        <end position="344"/>
    </location>
</feature>
<feature type="transmembrane region" description="Helical" evidence="7">
    <location>
        <begin position="242"/>
        <end position="261"/>
    </location>
</feature>
<feature type="transmembrane region" description="Helical" evidence="7">
    <location>
        <begin position="71"/>
        <end position="93"/>
    </location>
</feature>
<feature type="domain" description="Major facilitator superfamily (MFS) profile" evidence="8">
    <location>
        <begin position="5"/>
        <end position="380"/>
    </location>
</feature>
<protein>
    <submittedName>
        <fullName evidence="9">MFS transporter</fullName>
    </submittedName>
</protein>
<dbReference type="InterPro" id="IPR051788">
    <property type="entry name" value="MFS_Transporter"/>
</dbReference>
<keyword evidence="10" id="KW-1185">Reference proteome</keyword>
<keyword evidence="3" id="KW-0813">Transport</keyword>
<evidence type="ECO:0000256" key="1">
    <source>
        <dbReference type="ARBA" id="ARBA00004651"/>
    </source>
</evidence>
<gene>
    <name evidence="9" type="ORF">ACFQ47_00215</name>
</gene>
<evidence type="ECO:0000256" key="3">
    <source>
        <dbReference type="ARBA" id="ARBA00022448"/>
    </source>
</evidence>